<name>A0AA45WXH3_9CLOT</name>
<sequence length="181" mass="20004">MWRRTERRIDLSFNPRSRTGSDDRRTPTIEKIILFQSTLPHGERRLSIRLPSAPRWFQSTLPHGERRQGNIKLIEGADVSIHAPARGATSAYVLFLWNGCVSIHAPARGATCTYQRVRFTDTVSIHAPARGATGDPVPRAASTIVSIHAPARGATYVPTHGITSNRSFNPRSRTGSDSILL</sequence>
<reference evidence="2" key="1">
    <citation type="submission" date="2017-05" db="EMBL/GenBank/DDBJ databases">
        <authorList>
            <person name="Varghese N."/>
            <person name="Submissions S."/>
        </authorList>
    </citation>
    <scope>NUCLEOTIDE SEQUENCE</scope>
    <source>
        <strain evidence="2">Su22</strain>
    </source>
</reference>
<proteinExistence type="predicted"/>
<accession>A0AA45WXH3</accession>
<dbReference type="AntiFam" id="ANF00272">
    <property type="entry name" value="Translation of CRISPR region"/>
</dbReference>
<feature type="region of interest" description="Disordered" evidence="1">
    <location>
        <begin position="158"/>
        <end position="181"/>
    </location>
</feature>
<feature type="region of interest" description="Disordered" evidence="1">
    <location>
        <begin position="1"/>
        <end position="25"/>
    </location>
</feature>
<evidence type="ECO:0000313" key="3">
    <source>
        <dbReference type="Proteomes" id="UP001158066"/>
    </source>
</evidence>
<evidence type="ECO:0000313" key="2">
    <source>
        <dbReference type="EMBL" id="SMP64743.1"/>
    </source>
</evidence>
<keyword evidence="3" id="KW-1185">Reference proteome</keyword>
<organism evidence="2 3">
    <name type="scientific">Anoxynatronum buryatiense</name>
    <dbReference type="NCBI Taxonomy" id="489973"/>
    <lineage>
        <taxon>Bacteria</taxon>
        <taxon>Bacillati</taxon>
        <taxon>Bacillota</taxon>
        <taxon>Clostridia</taxon>
        <taxon>Eubacteriales</taxon>
        <taxon>Clostridiaceae</taxon>
        <taxon>Anoxynatronum</taxon>
    </lineage>
</organism>
<evidence type="ECO:0000256" key="1">
    <source>
        <dbReference type="SAM" id="MobiDB-lite"/>
    </source>
</evidence>
<gene>
    <name evidence="2" type="ORF">SAMN06296020_1125</name>
</gene>
<dbReference type="AlphaFoldDB" id="A0AA45WXH3"/>
<comment type="caution">
    <text evidence="2">The sequence shown here is derived from an EMBL/GenBank/DDBJ whole genome shotgun (WGS) entry which is preliminary data.</text>
</comment>
<dbReference type="EMBL" id="FXUF01000012">
    <property type="protein sequence ID" value="SMP64743.1"/>
    <property type="molecule type" value="Genomic_DNA"/>
</dbReference>
<protein>
    <submittedName>
        <fullName evidence="2">Uncharacterized protein</fullName>
    </submittedName>
</protein>
<dbReference type="Proteomes" id="UP001158066">
    <property type="component" value="Unassembled WGS sequence"/>
</dbReference>
<feature type="compositionally biased region" description="Polar residues" evidence="1">
    <location>
        <begin position="161"/>
        <end position="181"/>
    </location>
</feature>